<reference evidence="1" key="1">
    <citation type="submission" date="2020-11" db="EMBL/GenBank/DDBJ databases">
        <authorList>
            <person name="Whiteford S."/>
        </authorList>
    </citation>
    <scope>NUCLEOTIDE SEQUENCE</scope>
</reference>
<organism evidence="1 2">
    <name type="scientific">Plutella xylostella</name>
    <name type="common">Diamondback moth</name>
    <name type="synonym">Plutella maculipennis</name>
    <dbReference type="NCBI Taxonomy" id="51655"/>
    <lineage>
        <taxon>Eukaryota</taxon>
        <taxon>Metazoa</taxon>
        <taxon>Ecdysozoa</taxon>
        <taxon>Arthropoda</taxon>
        <taxon>Hexapoda</taxon>
        <taxon>Insecta</taxon>
        <taxon>Pterygota</taxon>
        <taxon>Neoptera</taxon>
        <taxon>Endopterygota</taxon>
        <taxon>Lepidoptera</taxon>
        <taxon>Glossata</taxon>
        <taxon>Ditrysia</taxon>
        <taxon>Yponomeutoidea</taxon>
        <taxon>Plutellidae</taxon>
        <taxon>Plutella</taxon>
    </lineage>
</organism>
<evidence type="ECO:0000313" key="1">
    <source>
        <dbReference type="EMBL" id="CAG9100659.1"/>
    </source>
</evidence>
<dbReference type="AlphaFoldDB" id="A0A8S4DL61"/>
<dbReference type="EMBL" id="CAJHNJ030000006">
    <property type="protein sequence ID" value="CAG9100659.1"/>
    <property type="molecule type" value="Genomic_DNA"/>
</dbReference>
<keyword evidence="2" id="KW-1185">Reference proteome</keyword>
<sequence>MYLRKDKAYNCRHCFKPPVRRLALLQTTDDYECYAESYVKCFWGMCHQHKSVEAFTLENDKRIITMQPRKQRLYSDLPHSK</sequence>
<gene>
    <name evidence="1" type="ORF">PLXY2_LOCUS2384</name>
</gene>
<comment type="caution">
    <text evidence="1">The sequence shown here is derived from an EMBL/GenBank/DDBJ whole genome shotgun (WGS) entry which is preliminary data.</text>
</comment>
<evidence type="ECO:0000313" key="2">
    <source>
        <dbReference type="Proteomes" id="UP000653454"/>
    </source>
</evidence>
<proteinExistence type="predicted"/>
<protein>
    <submittedName>
        <fullName evidence="1">(diamondback moth) hypothetical protein</fullName>
    </submittedName>
</protein>
<name>A0A8S4DL61_PLUXY</name>
<accession>A0A8S4DL61</accession>
<dbReference type="Proteomes" id="UP000653454">
    <property type="component" value="Unassembled WGS sequence"/>
</dbReference>